<dbReference type="CDD" id="cd08547">
    <property type="entry name" value="Type_II_cohesin"/>
    <property type="match status" value="1"/>
</dbReference>
<evidence type="ECO:0000313" key="2">
    <source>
        <dbReference type="EMBL" id="MDS0300114.1"/>
    </source>
</evidence>
<evidence type="ECO:0000313" key="3">
    <source>
        <dbReference type="Proteomes" id="UP001257060"/>
    </source>
</evidence>
<reference evidence="2 3" key="1">
    <citation type="submission" date="2022-06" db="EMBL/GenBank/DDBJ databases">
        <title>Halogeometricum sp. a new haloarchaeum isolate from saline soil.</title>
        <authorList>
            <person name="Strakova D."/>
            <person name="Galisteo C."/>
            <person name="Sanchez-Porro C."/>
            <person name="Ventosa A."/>
        </authorList>
    </citation>
    <scope>NUCLEOTIDE SEQUENCE [LARGE SCALE GENOMIC DNA]</scope>
    <source>
        <strain evidence="2 3">S1BR25-6</strain>
    </source>
</reference>
<gene>
    <name evidence="2" type="ORF">NDI76_15315</name>
</gene>
<name>A0ABU2GIX9_9EURY</name>
<dbReference type="InterPro" id="IPR002102">
    <property type="entry name" value="Cohesin_dom"/>
</dbReference>
<dbReference type="RefSeq" id="WP_310925007.1">
    <property type="nucleotide sequence ID" value="NZ_JAMQOP010000003.1"/>
</dbReference>
<protein>
    <submittedName>
        <fullName evidence="2">Cohesin domain-containing protein</fullName>
    </submittedName>
</protein>
<dbReference type="Pfam" id="PF00963">
    <property type="entry name" value="Cohesin"/>
    <property type="match status" value="1"/>
</dbReference>
<comment type="caution">
    <text evidence="2">The sequence shown here is derived from an EMBL/GenBank/DDBJ whole genome shotgun (WGS) entry which is preliminary data.</text>
</comment>
<dbReference type="Gene3D" id="2.60.40.680">
    <property type="match status" value="1"/>
</dbReference>
<sequence length="173" mass="17849">MSDRTNVLAVCALLMAIATVSVGAVMVTESTASATTTAISVGEETATSPDDALTAEPGETITVTVWANASAVTGYQTRLGFDPDVVRVDEVAGSDDFAAPVSNVDNESGSVVFNQARPSEMDDPVLVEITLTVVGEAGESTALSFDRSETKFVTDGGQAFTPETYGNVTLSVE</sequence>
<dbReference type="Proteomes" id="UP001257060">
    <property type="component" value="Unassembled WGS sequence"/>
</dbReference>
<dbReference type="SUPFAM" id="SSF49384">
    <property type="entry name" value="Carbohydrate-binding domain"/>
    <property type="match status" value="1"/>
</dbReference>
<dbReference type="EMBL" id="JAMQOP010000003">
    <property type="protein sequence ID" value="MDS0300114.1"/>
    <property type="molecule type" value="Genomic_DNA"/>
</dbReference>
<feature type="domain" description="Cohesin" evidence="1">
    <location>
        <begin position="53"/>
        <end position="146"/>
    </location>
</feature>
<accession>A0ABU2GIX9</accession>
<evidence type="ECO:0000259" key="1">
    <source>
        <dbReference type="Pfam" id="PF00963"/>
    </source>
</evidence>
<organism evidence="2 3">
    <name type="scientific">Halogeometricum salsisoli</name>
    <dbReference type="NCBI Taxonomy" id="2950536"/>
    <lineage>
        <taxon>Archaea</taxon>
        <taxon>Methanobacteriati</taxon>
        <taxon>Methanobacteriota</taxon>
        <taxon>Stenosarchaea group</taxon>
        <taxon>Halobacteria</taxon>
        <taxon>Halobacteriales</taxon>
        <taxon>Haloferacaceae</taxon>
        <taxon>Halogeometricum</taxon>
    </lineage>
</organism>
<dbReference type="InterPro" id="IPR008965">
    <property type="entry name" value="CBM2/CBM3_carb-bd_dom_sf"/>
</dbReference>
<proteinExistence type="predicted"/>
<keyword evidence="3" id="KW-1185">Reference proteome</keyword>